<evidence type="ECO:0000313" key="2">
    <source>
        <dbReference type="EMBL" id="KAF3068262.1"/>
    </source>
</evidence>
<feature type="region of interest" description="Disordered" evidence="1">
    <location>
        <begin position="203"/>
        <end position="255"/>
    </location>
</feature>
<proteinExistence type="predicted"/>
<evidence type="ECO:0000256" key="1">
    <source>
        <dbReference type="SAM" id="MobiDB-lite"/>
    </source>
</evidence>
<reference evidence="2 3" key="1">
    <citation type="submission" date="2018-06" db="EMBL/GenBank/DDBJ databases">
        <title>Genome analysis of cellulolytic fungus Trichoderma lentiforme CFAM-422.</title>
        <authorList>
            <person name="Steindorff A.S."/>
            <person name="Formighieri E.F."/>
            <person name="Midorikawa G.E.O."/>
            <person name="Tamietti M.S."/>
            <person name="Ramos E.Z."/>
            <person name="Silva A.S."/>
            <person name="Bon E.P.S."/>
            <person name="Mendes T.D."/>
            <person name="Damaso M.C.T."/>
            <person name="Favaro L.C.L."/>
        </authorList>
    </citation>
    <scope>NUCLEOTIDE SEQUENCE [LARGE SCALE GENOMIC DNA]</scope>
    <source>
        <strain evidence="2 3">CFAM-422</strain>
    </source>
</reference>
<evidence type="ECO:0000313" key="3">
    <source>
        <dbReference type="Proteomes" id="UP000801864"/>
    </source>
</evidence>
<feature type="compositionally biased region" description="Polar residues" evidence="1">
    <location>
        <begin position="213"/>
        <end position="226"/>
    </location>
</feature>
<feature type="compositionally biased region" description="Basic and acidic residues" evidence="1">
    <location>
        <begin position="238"/>
        <end position="249"/>
    </location>
</feature>
<protein>
    <submittedName>
        <fullName evidence="2">Uncharacterized protein</fullName>
    </submittedName>
</protein>
<dbReference type="Proteomes" id="UP000801864">
    <property type="component" value="Unassembled WGS sequence"/>
</dbReference>
<dbReference type="EMBL" id="QLNT01000014">
    <property type="protein sequence ID" value="KAF3068262.1"/>
    <property type="molecule type" value="Genomic_DNA"/>
</dbReference>
<feature type="region of interest" description="Disordered" evidence="1">
    <location>
        <begin position="165"/>
        <end position="187"/>
    </location>
</feature>
<comment type="caution">
    <text evidence="2">The sequence shown here is derived from an EMBL/GenBank/DDBJ whole genome shotgun (WGS) entry which is preliminary data.</text>
</comment>
<organism evidence="2 3">
    <name type="scientific">Trichoderma lentiforme</name>
    <dbReference type="NCBI Taxonomy" id="1567552"/>
    <lineage>
        <taxon>Eukaryota</taxon>
        <taxon>Fungi</taxon>
        <taxon>Dikarya</taxon>
        <taxon>Ascomycota</taxon>
        <taxon>Pezizomycotina</taxon>
        <taxon>Sordariomycetes</taxon>
        <taxon>Hypocreomycetidae</taxon>
        <taxon>Hypocreales</taxon>
        <taxon>Hypocreaceae</taxon>
        <taxon>Trichoderma</taxon>
    </lineage>
</organism>
<keyword evidence="3" id="KW-1185">Reference proteome</keyword>
<name>A0A9P5CC03_9HYPO</name>
<gene>
    <name evidence="2" type="ORF">CFAM422_007917</name>
</gene>
<accession>A0A9P5CC03</accession>
<dbReference type="AlphaFoldDB" id="A0A9P5CC03"/>
<sequence>MAQMGTIRRLDIAQLGFDEDHEPYSDSVACIQAYWAYSMDLSQRERDNMRNLILDHKYHHTVASQEEFYEHRLCRDPAGKTRPGLILLRALYKVVPVDFENDVVARCGHLPLRNRSDEYFALFPDTVGPPVFDMDTGSARQYQERYPLLKVTPSTHRNRDQDVIPLQETPSPTIPPASPTASTPVPASSVMETDFEEISASPPAIPIPENVMQPPSATTEANSPVTRQRRIGGLGELEDGRAGKWENRKMGRRDR</sequence>